<dbReference type="Proteomes" id="UP000509126">
    <property type="component" value="Chromosome"/>
</dbReference>
<gene>
    <name evidence="1" type="ORF">FOB19_00110</name>
</gene>
<accession>A0A6N1MQ07</accession>
<dbReference type="RefSeq" id="WP_174894008.1">
    <property type="nucleotide sequence ID" value="NZ_CP054803.1"/>
</dbReference>
<evidence type="ECO:0000313" key="2">
    <source>
        <dbReference type="Proteomes" id="UP000509126"/>
    </source>
</evidence>
<reference evidence="1 2" key="1">
    <citation type="submission" date="2019-11" db="EMBL/GenBank/DDBJ databases">
        <title>FDA dAtabase for Regulatory Grade micrObial Sequences (FDA-ARGOS): Supporting development and validation of Infectious Disease Dx tests.</title>
        <authorList>
            <person name="Patel R."/>
            <person name="Rucinski S."/>
            <person name="Tallon L."/>
            <person name="Sadzewicz L."/>
            <person name="Vavikolanu K."/>
            <person name="Mehta A."/>
            <person name="Aluvathingal J."/>
            <person name="Nadendla S."/>
            <person name="Nandy P."/>
            <person name="Geyer C."/>
            <person name="Yan Y."/>
            <person name="Sichtig H."/>
        </authorList>
    </citation>
    <scope>NUCLEOTIDE SEQUENCE [LARGE SCALE GENOMIC DNA]</scope>
    <source>
        <strain evidence="1 2">FDAARGOS_557</strain>
    </source>
</reference>
<protein>
    <submittedName>
        <fullName evidence="1">Uncharacterized protein</fullName>
    </submittedName>
</protein>
<dbReference type="EMBL" id="CP054803">
    <property type="protein sequence ID" value="QKU19992.1"/>
    <property type="molecule type" value="Genomic_DNA"/>
</dbReference>
<dbReference type="AlphaFoldDB" id="A0A6N1MQ07"/>
<sequence length="100" mass="11816">MLPFSAEKERVHMNFFKENEEHILLYSKIIYSDKTAYLHLLFLNGELTLKSTDLLSVGDEQIYLLKENKNIAIQIHHSSEKEVHNLQLLFKEALNYESTY</sequence>
<name>A0A6N1MQ07_ACILW</name>
<evidence type="ECO:0000313" key="1">
    <source>
        <dbReference type="EMBL" id="QKU19992.1"/>
    </source>
</evidence>
<organism evidence="1 2">
    <name type="scientific">Acinetobacter lwoffii</name>
    <dbReference type="NCBI Taxonomy" id="28090"/>
    <lineage>
        <taxon>Bacteria</taxon>
        <taxon>Pseudomonadati</taxon>
        <taxon>Pseudomonadota</taxon>
        <taxon>Gammaproteobacteria</taxon>
        <taxon>Moraxellales</taxon>
        <taxon>Moraxellaceae</taxon>
        <taxon>Acinetobacter</taxon>
    </lineage>
</organism>
<proteinExistence type="predicted"/>